<dbReference type="AlphaFoldDB" id="A0A392V891"/>
<evidence type="ECO:0000313" key="1">
    <source>
        <dbReference type="EMBL" id="MCI84538.1"/>
    </source>
</evidence>
<protein>
    <submittedName>
        <fullName evidence="1">Uncharacterized protein</fullName>
    </submittedName>
</protein>
<feature type="non-terminal residue" evidence="1">
    <location>
        <position position="1"/>
    </location>
</feature>
<name>A0A392V891_9FABA</name>
<comment type="caution">
    <text evidence="1">The sequence shown here is derived from an EMBL/GenBank/DDBJ whole genome shotgun (WGS) entry which is preliminary data.</text>
</comment>
<proteinExistence type="predicted"/>
<reference evidence="1 2" key="1">
    <citation type="journal article" date="2018" name="Front. Plant Sci.">
        <title>Red Clover (Trifolium pratense) and Zigzag Clover (T. medium) - A Picture of Genomic Similarities and Differences.</title>
        <authorList>
            <person name="Dluhosova J."/>
            <person name="Istvanek J."/>
            <person name="Nedelnik J."/>
            <person name="Repkova J."/>
        </authorList>
    </citation>
    <scope>NUCLEOTIDE SEQUENCE [LARGE SCALE GENOMIC DNA]</scope>
    <source>
        <strain evidence="2">cv. 10/8</strain>
        <tissue evidence="1">Leaf</tissue>
    </source>
</reference>
<sequence length="65" mass="6551">VGTSVAPATATNVDTSGVPEIVTNETVHDNVTGGKEVSDPEVVIMGNSAAIVSDTGIAKRTRSRA</sequence>
<keyword evidence="2" id="KW-1185">Reference proteome</keyword>
<evidence type="ECO:0000313" key="2">
    <source>
        <dbReference type="Proteomes" id="UP000265520"/>
    </source>
</evidence>
<feature type="non-terminal residue" evidence="1">
    <location>
        <position position="65"/>
    </location>
</feature>
<organism evidence="1 2">
    <name type="scientific">Trifolium medium</name>
    <dbReference type="NCBI Taxonomy" id="97028"/>
    <lineage>
        <taxon>Eukaryota</taxon>
        <taxon>Viridiplantae</taxon>
        <taxon>Streptophyta</taxon>
        <taxon>Embryophyta</taxon>
        <taxon>Tracheophyta</taxon>
        <taxon>Spermatophyta</taxon>
        <taxon>Magnoliopsida</taxon>
        <taxon>eudicotyledons</taxon>
        <taxon>Gunneridae</taxon>
        <taxon>Pentapetalae</taxon>
        <taxon>rosids</taxon>
        <taxon>fabids</taxon>
        <taxon>Fabales</taxon>
        <taxon>Fabaceae</taxon>
        <taxon>Papilionoideae</taxon>
        <taxon>50 kb inversion clade</taxon>
        <taxon>NPAAA clade</taxon>
        <taxon>Hologalegina</taxon>
        <taxon>IRL clade</taxon>
        <taxon>Trifolieae</taxon>
        <taxon>Trifolium</taxon>
    </lineage>
</organism>
<accession>A0A392V891</accession>
<dbReference type="EMBL" id="LXQA011093303">
    <property type="protein sequence ID" value="MCI84538.1"/>
    <property type="molecule type" value="Genomic_DNA"/>
</dbReference>
<dbReference type="Proteomes" id="UP000265520">
    <property type="component" value="Unassembled WGS sequence"/>
</dbReference>